<keyword evidence="4" id="KW-1185">Reference proteome</keyword>
<feature type="transmembrane region" description="Helical" evidence="1">
    <location>
        <begin position="84"/>
        <end position="101"/>
    </location>
</feature>
<keyword evidence="1 3" id="KW-0812">Transmembrane</keyword>
<feature type="domain" description="Phosphatidic acid phosphatase type 2/haloperoxidase" evidence="2">
    <location>
        <begin position="112"/>
        <end position="241"/>
    </location>
</feature>
<feature type="transmembrane region" description="Helical" evidence="1">
    <location>
        <begin position="160"/>
        <end position="185"/>
    </location>
</feature>
<evidence type="ECO:0000313" key="4">
    <source>
        <dbReference type="Proteomes" id="UP000061010"/>
    </source>
</evidence>
<feature type="transmembrane region" description="Helical" evidence="1">
    <location>
        <begin position="30"/>
        <end position="47"/>
    </location>
</feature>
<dbReference type="SUPFAM" id="SSF48317">
    <property type="entry name" value="Acid phosphatase/Vanadium-dependent haloperoxidase"/>
    <property type="match status" value="1"/>
</dbReference>
<organism evidence="3 4">
    <name type="scientific">Stenotrophomonas acidaminiphila</name>
    <dbReference type="NCBI Taxonomy" id="128780"/>
    <lineage>
        <taxon>Bacteria</taxon>
        <taxon>Pseudomonadati</taxon>
        <taxon>Pseudomonadota</taxon>
        <taxon>Gammaproteobacteria</taxon>
        <taxon>Lysobacterales</taxon>
        <taxon>Lysobacteraceae</taxon>
        <taxon>Stenotrophomonas</taxon>
    </lineage>
</organism>
<dbReference type="Pfam" id="PF01569">
    <property type="entry name" value="PAP2"/>
    <property type="match status" value="1"/>
</dbReference>
<keyword evidence="1" id="KW-0472">Membrane</keyword>
<feature type="transmembrane region" description="Helical" evidence="1">
    <location>
        <begin position="192"/>
        <end position="211"/>
    </location>
</feature>
<evidence type="ECO:0000259" key="2">
    <source>
        <dbReference type="Pfam" id="PF01569"/>
    </source>
</evidence>
<gene>
    <name evidence="3" type="ORF">AOT14_25740</name>
</gene>
<protein>
    <submittedName>
        <fullName evidence="3">PAP family transmembrane protein</fullName>
    </submittedName>
</protein>
<dbReference type="AlphaFoldDB" id="A0A0S1B1K1"/>
<keyword evidence="1" id="KW-1133">Transmembrane helix</keyword>
<dbReference type="InterPro" id="IPR000326">
    <property type="entry name" value="PAP2/HPO"/>
</dbReference>
<sequence length="255" mass="27968">MPAAPSSPPPCALPAPGLAATRRGFLGRHLLIPLLLAVAASVVLMAGNGDQWLADQLYRWEGSRWAFKDAWWTTHVIHRGGKNLSTLAGVLVMLALLRACLDARWKALRRPLLYLLLAVGLSTGLVSLLKSMTQMDCPWDLQRYGGLRPFIGLFETRPELLGRAACFPAGHASAGYGWVALYFFALQVRPRWRWVALATAVATGLAFGFSQQLRGAHFLSHDVWSLAVSWTVAVLLYLLMFPPATASTLKEEPHA</sequence>
<dbReference type="PATRIC" id="fig|128780.6.peg.2598"/>
<dbReference type="EMBL" id="CP012900">
    <property type="protein sequence ID" value="ALJ28936.1"/>
    <property type="molecule type" value="Genomic_DNA"/>
</dbReference>
<evidence type="ECO:0000313" key="3">
    <source>
        <dbReference type="EMBL" id="ALJ28936.1"/>
    </source>
</evidence>
<feature type="transmembrane region" description="Helical" evidence="1">
    <location>
        <begin position="223"/>
        <end position="241"/>
    </location>
</feature>
<accession>A0A0S1B1K1</accession>
<dbReference type="InterPro" id="IPR036938">
    <property type="entry name" value="PAP2/HPO_sf"/>
</dbReference>
<dbReference type="KEGG" id="sacz:AOT14_25740"/>
<name>A0A0S1B1K1_9GAMM</name>
<dbReference type="CDD" id="cd03396">
    <property type="entry name" value="PAP2_like_6"/>
    <property type="match status" value="1"/>
</dbReference>
<reference evidence="3 4" key="1">
    <citation type="journal article" date="2015" name="Genome Announc.">
        <title>Complete Genome Sequencing of Stenotrophomonas acidaminiphila ZAC14D2_NAIMI4_2, a Multidrug-Resistant Strain Isolated from Sediments of a Polluted River in Mexico, Uncovers New Antibiotic Resistance Genes and a Novel Class-II Lasso Peptide Biosynthesis Gene Cluster.</title>
        <authorList>
            <person name="Vinuesa P."/>
            <person name="Ochoa-Sanchez L.E."/>
        </authorList>
    </citation>
    <scope>NUCLEOTIDE SEQUENCE [LARGE SCALE GENOMIC DNA]</scope>
    <source>
        <strain evidence="3 4">ZAC14D2_NAIMI4_2</strain>
    </source>
</reference>
<evidence type="ECO:0000256" key="1">
    <source>
        <dbReference type="SAM" id="Phobius"/>
    </source>
</evidence>
<proteinExistence type="predicted"/>
<dbReference type="Proteomes" id="UP000061010">
    <property type="component" value="Chromosome"/>
</dbReference>
<feature type="transmembrane region" description="Helical" evidence="1">
    <location>
        <begin position="113"/>
        <end position="132"/>
    </location>
</feature>